<keyword evidence="4 7" id="KW-1133">Transmembrane helix</keyword>
<dbReference type="OrthoDB" id="7431670at2"/>
<comment type="subcellular location">
    <subcellularLocation>
        <location evidence="1">Cell membrane</location>
        <topology evidence="1">Multi-pass membrane protein</topology>
    </subcellularLocation>
</comment>
<reference evidence="9 10" key="1">
    <citation type="submission" date="2018-08" db="EMBL/GenBank/DDBJ databases">
        <title>Fulvimarina sp. 85, whole genome shotgun sequence.</title>
        <authorList>
            <person name="Tuo L."/>
        </authorList>
    </citation>
    <scope>NUCLEOTIDE SEQUENCE [LARGE SCALE GENOMIC DNA]</scope>
    <source>
        <strain evidence="9 10">85</strain>
    </source>
</reference>
<feature type="transmembrane region" description="Helical" evidence="7">
    <location>
        <begin position="128"/>
        <end position="146"/>
    </location>
</feature>
<dbReference type="Proteomes" id="UP000264310">
    <property type="component" value="Unassembled WGS sequence"/>
</dbReference>
<feature type="transmembrane region" description="Helical" evidence="7">
    <location>
        <begin position="428"/>
        <end position="451"/>
    </location>
</feature>
<feature type="transmembrane region" description="Helical" evidence="7">
    <location>
        <begin position="326"/>
        <end position="346"/>
    </location>
</feature>
<dbReference type="Pfam" id="PF13515">
    <property type="entry name" value="FUSC_2"/>
    <property type="match status" value="1"/>
</dbReference>
<keyword evidence="5 7" id="KW-0472">Membrane</keyword>
<dbReference type="InterPro" id="IPR049453">
    <property type="entry name" value="Memb_transporter_dom"/>
</dbReference>
<evidence type="ECO:0000256" key="3">
    <source>
        <dbReference type="ARBA" id="ARBA00022692"/>
    </source>
</evidence>
<proteinExistence type="inferred from homology"/>
<evidence type="ECO:0000313" key="10">
    <source>
        <dbReference type="Proteomes" id="UP000264310"/>
    </source>
</evidence>
<keyword evidence="3 7" id="KW-0812">Transmembrane</keyword>
<comment type="similarity">
    <text evidence="6">Belongs to the YccS/YhfK family.</text>
</comment>
<evidence type="ECO:0000256" key="7">
    <source>
        <dbReference type="SAM" id="Phobius"/>
    </source>
</evidence>
<dbReference type="PANTHER" id="PTHR30509:SF9">
    <property type="entry name" value="MULTIDRUG RESISTANCE PROTEIN MDTO"/>
    <property type="match status" value="1"/>
</dbReference>
<dbReference type="AlphaFoldDB" id="A0A371X2B0"/>
<feature type="transmembrane region" description="Helical" evidence="7">
    <location>
        <begin position="380"/>
        <end position="397"/>
    </location>
</feature>
<keyword evidence="10" id="KW-1185">Reference proteome</keyword>
<evidence type="ECO:0000256" key="1">
    <source>
        <dbReference type="ARBA" id="ARBA00004651"/>
    </source>
</evidence>
<evidence type="ECO:0000256" key="4">
    <source>
        <dbReference type="ARBA" id="ARBA00022989"/>
    </source>
</evidence>
<feature type="transmembrane region" description="Helical" evidence="7">
    <location>
        <begin position="152"/>
        <end position="169"/>
    </location>
</feature>
<feature type="transmembrane region" description="Helical" evidence="7">
    <location>
        <begin position="80"/>
        <end position="97"/>
    </location>
</feature>
<dbReference type="PANTHER" id="PTHR30509">
    <property type="entry name" value="P-HYDROXYBENZOIC ACID EFFLUX PUMP SUBUNIT-RELATED"/>
    <property type="match status" value="1"/>
</dbReference>
<dbReference type="EMBL" id="QURL01000004">
    <property type="protein sequence ID" value="RFC63361.1"/>
    <property type="molecule type" value="Genomic_DNA"/>
</dbReference>
<evidence type="ECO:0000313" key="9">
    <source>
        <dbReference type="EMBL" id="RFC63361.1"/>
    </source>
</evidence>
<evidence type="ECO:0000256" key="6">
    <source>
        <dbReference type="ARBA" id="ARBA00043993"/>
    </source>
</evidence>
<evidence type="ECO:0000259" key="8">
    <source>
        <dbReference type="Pfam" id="PF13515"/>
    </source>
</evidence>
<gene>
    <name evidence="9" type="ORF">DYI37_09950</name>
</gene>
<feature type="transmembrane region" description="Helical" evidence="7">
    <location>
        <begin position="54"/>
        <end position="71"/>
    </location>
</feature>
<evidence type="ECO:0000256" key="2">
    <source>
        <dbReference type="ARBA" id="ARBA00022475"/>
    </source>
</evidence>
<organism evidence="9 10">
    <name type="scientific">Fulvimarina endophytica</name>
    <dbReference type="NCBI Taxonomy" id="2293836"/>
    <lineage>
        <taxon>Bacteria</taxon>
        <taxon>Pseudomonadati</taxon>
        <taxon>Pseudomonadota</taxon>
        <taxon>Alphaproteobacteria</taxon>
        <taxon>Hyphomicrobiales</taxon>
        <taxon>Aurantimonadaceae</taxon>
        <taxon>Fulvimarina</taxon>
    </lineage>
</organism>
<dbReference type="GO" id="GO:0005886">
    <property type="term" value="C:plasma membrane"/>
    <property type="evidence" value="ECO:0007669"/>
    <property type="project" value="UniProtKB-SubCell"/>
</dbReference>
<feature type="transmembrane region" description="Helical" evidence="7">
    <location>
        <begin position="403"/>
        <end position="421"/>
    </location>
</feature>
<accession>A0A371X2B0</accession>
<feature type="transmembrane region" description="Helical" evidence="7">
    <location>
        <begin position="28"/>
        <end position="48"/>
    </location>
</feature>
<dbReference type="RefSeq" id="WP_116683092.1">
    <property type="nucleotide sequence ID" value="NZ_QURL01000004.1"/>
</dbReference>
<feature type="domain" description="Integral membrane bound transporter" evidence="8">
    <location>
        <begin position="340"/>
        <end position="466"/>
    </location>
</feature>
<keyword evidence="2" id="KW-1003">Cell membrane</keyword>
<name>A0A371X2B0_9HYPH</name>
<protein>
    <recommendedName>
        <fullName evidence="8">Integral membrane bound transporter domain-containing protein</fullName>
    </recommendedName>
</protein>
<sequence length="638" mass="68531">MVKGLRRGFGGLGAMIAAKDPSLARLRMALRTTLTVIGVGLALALAHLVHPLPFTAYGVGIVTSLQGALAVRDIGTRQRAVTRFWCGLAGFAAILIVTLLVPFLAAVEIWFLVVIFAAVFIRRFGVRWNAVGMYAFMCSFIAGYLKPEVADLGGIAVAIVISGVVAHFLRNTILPERRSKDFEIAIIAVGSRARALSRVLAQAAGAGPNTSREPLIAAENDLRDAILVADGDLPVRAASPAAEPARRAMAECLMDVQVVAEIRTAAAFAVPRDPAFEARVDARFHETLGRMHRMAREMPKEAFDGEAVPLQRPAVPQFTGLVSDPALRSAMQVTLATAIAMVGGLLLSPTRWFWAILTAFLVFTNVQSRGDTLFRGLSRALGTLVGIVFGIALATLLAGDVVLSSALAIVSIFVAFYFLMVSYAVMTFFVTVAISLIYGLIGVFTPDLLILRLEETVIGAIAGIFVSFVVFPRSARGAADDAARDYFRTARVSLDAIAAALRGEHSADKLALERALDRSYDGVVMAARGIGSPWQMQRRPGPVRRTLFRMRALAHYVHVLGGHVTQDGLAGADREALAGDVESLAEKLERLGQRSGYFDKGVELPAMAEDANLTNRDEPRLIVGVLKRIVDGFLSEGR</sequence>
<comment type="caution">
    <text evidence="9">The sequence shown here is derived from an EMBL/GenBank/DDBJ whole genome shotgun (WGS) entry which is preliminary data.</text>
</comment>
<evidence type="ECO:0000256" key="5">
    <source>
        <dbReference type="ARBA" id="ARBA00023136"/>
    </source>
</evidence>
<feature type="transmembrane region" description="Helical" evidence="7">
    <location>
        <begin position="457"/>
        <end position="475"/>
    </location>
</feature>